<name>A0A7D3QKG2_9VIRU</name>
<evidence type="ECO:0000313" key="2">
    <source>
        <dbReference type="EMBL" id="UBO76486.1"/>
    </source>
</evidence>
<proteinExistence type="predicted"/>
<reference evidence="2" key="2">
    <citation type="submission" date="2021-08" db="EMBL/GenBank/DDBJ databases">
        <title>Whole genome sequence of Oryctes rhinoceros Nudivirus detected in Riau Province, Indonesia.</title>
        <authorList>
            <person name="Kurnia Y.W."/>
            <person name="Tanjung Z.A."/>
            <person name="Utomo C."/>
            <person name="Naim M."/>
            <person name="Situmorang E.C."/>
            <person name="Liwang T."/>
        </authorList>
    </citation>
    <scope>NUCLEOTIDE SEQUENCE</scope>
    <source>
        <strain evidence="2">LiboV</strain>
    </source>
</reference>
<dbReference type="EMBL" id="MT150137">
    <property type="protein sequence ID" value="QKE59539.1"/>
    <property type="molecule type" value="Genomic_DNA"/>
</dbReference>
<reference evidence="1" key="1">
    <citation type="submission" date="2020-03" db="EMBL/GenBank/DDBJ databases">
        <title>Whole genome sequence of Oryctes rhinoceros Nudivirus isolated in Riau Province, Indonesia.</title>
        <authorList>
            <person name="Kurnia Y.W."/>
            <person name="Tanjung Z.A."/>
            <person name="Utomo C."/>
            <person name="Naim M."/>
            <person name="Situmorang E.C."/>
            <person name="Liwang T."/>
        </authorList>
    </citation>
    <scope>NUCLEOTIDE SEQUENCE</scope>
    <source>
        <strain evidence="1">LiboV</strain>
    </source>
</reference>
<evidence type="ECO:0000313" key="1">
    <source>
        <dbReference type="EMBL" id="QKE59539.1"/>
    </source>
</evidence>
<accession>A0A7D3QKG2</accession>
<organism evidence="1">
    <name type="scientific">Oryctes rhinoceros nudivirus</name>
    <dbReference type="NCBI Taxonomy" id="92521"/>
    <lineage>
        <taxon>Viruses</taxon>
        <taxon>Viruses incertae sedis</taxon>
        <taxon>Naldaviricetes</taxon>
        <taxon>Lefavirales</taxon>
        <taxon>Nudiviridae</taxon>
        <taxon>Alphanudivirus</taxon>
        <taxon>Alphanudivirus oryrhinocerotis</taxon>
    </lineage>
</organism>
<gene>
    <name evidence="1" type="ORF">SI_OrNV_gp071</name>
</gene>
<sequence>MEQIQNVNFRILDGVTENILSYGTKSNLNRQVITVSFDKERQPFILQAINNSIRRALLKISYNNTLYYIVIPSHSTCNLRTFKENGRELVFYGTPQSAGGQYDSMQTSFSMDVYFEKNMGGFQSALSDDDDYEEDSRSLFRKCIRRKSPSVKASTANTLSSSSSSSDRYEDGLTTDCSSGCVAGRMGTGYFTKEKFKTIASFDKDESSKLHVVIKCYYSPSSVGLTC</sequence>
<protein>
    <submittedName>
        <fullName evidence="1">Uncharacterized protein</fullName>
    </submittedName>
</protein>
<dbReference type="EMBL" id="MZ727584">
    <property type="protein sequence ID" value="UBO76486.1"/>
    <property type="molecule type" value="Genomic_DNA"/>
</dbReference>